<dbReference type="CDD" id="cd07377">
    <property type="entry name" value="WHTH_GntR"/>
    <property type="match status" value="1"/>
</dbReference>
<dbReference type="InterPro" id="IPR036390">
    <property type="entry name" value="WH_DNA-bd_sf"/>
</dbReference>
<keyword evidence="2" id="KW-0663">Pyridoxal phosphate</keyword>
<name>A0ABQ3VS43_9CHLR</name>
<keyword evidence="8" id="KW-1185">Reference proteome</keyword>
<proteinExistence type="inferred from homology"/>
<dbReference type="InterPro" id="IPR004839">
    <property type="entry name" value="Aminotransferase_I/II_large"/>
</dbReference>
<dbReference type="EMBL" id="BNJJ01000025">
    <property type="protein sequence ID" value="GHO88509.1"/>
    <property type="molecule type" value="Genomic_DNA"/>
</dbReference>
<organism evidence="7 8">
    <name type="scientific">Dictyobacter formicarum</name>
    <dbReference type="NCBI Taxonomy" id="2778368"/>
    <lineage>
        <taxon>Bacteria</taxon>
        <taxon>Bacillati</taxon>
        <taxon>Chloroflexota</taxon>
        <taxon>Ktedonobacteria</taxon>
        <taxon>Ktedonobacterales</taxon>
        <taxon>Dictyobacteraceae</taxon>
        <taxon>Dictyobacter</taxon>
    </lineage>
</organism>
<evidence type="ECO:0000313" key="7">
    <source>
        <dbReference type="EMBL" id="GHO88509.1"/>
    </source>
</evidence>
<dbReference type="InterPro" id="IPR015424">
    <property type="entry name" value="PyrdxlP-dep_Trfase"/>
</dbReference>
<dbReference type="Gene3D" id="1.10.10.10">
    <property type="entry name" value="Winged helix-like DNA-binding domain superfamily/Winged helix DNA-binding domain"/>
    <property type="match status" value="1"/>
</dbReference>
<dbReference type="SUPFAM" id="SSF53383">
    <property type="entry name" value="PLP-dependent transferases"/>
    <property type="match status" value="1"/>
</dbReference>
<accession>A0ABQ3VS43</accession>
<feature type="domain" description="HTH gntR-type" evidence="6">
    <location>
        <begin position="18"/>
        <end position="86"/>
    </location>
</feature>
<dbReference type="InterPro" id="IPR051446">
    <property type="entry name" value="HTH_trans_reg/aminotransferase"/>
</dbReference>
<keyword evidence="5" id="KW-0804">Transcription</keyword>
<dbReference type="Pfam" id="PF00392">
    <property type="entry name" value="GntR"/>
    <property type="match status" value="1"/>
</dbReference>
<dbReference type="Gene3D" id="3.40.640.10">
    <property type="entry name" value="Type I PLP-dependent aspartate aminotransferase-like (Major domain)"/>
    <property type="match status" value="1"/>
</dbReference>
<gene>
    <name evidence="7" type="ORF">KSZ_65150</name>
</gene>
<keyword evidence="4" id="KW-0238">DNA-binding</keyword>
<dbReference type="SUPFAM" id="SSF46785">
    <property type="entry name" value="Winged helix' DNA-binding domain"/>
    <property type="match status" value="1"/>
</dbReference>
<evidence type="ECO:0000256" key="3">
    <source>
        <dbReference type="ARBA" id="ARBA00023015"/>
    </source>
</evidence>
<dbReference type="PRINTS" id="PR00035">
    <property type="entry name" value="HTHGNTR"/>
</dbReference>
<sequence>MDLITLVKILGAWSHAPGPLYRLLAQTLRRAILEGDIPPGTRLPAERMLAEALAVSRNTVIAAYDLLQQEDLITRQHGSGTWVRSLPPEKIDGYRSTSNGSLARSPLFEMLLNEPQDLVDLSTGVPGALNGLSLEAFTLSEETLASLLTTPGYAPLGLLELRHSIAHYFEHAGLPTRAEQILVTSGAQQALSLAATLYVQRGDIVMVENPTFFGALDTFRALGARLIPIPVDQEGLRADVLQQALGTGLPRLLYLTPTFHNPTGTLLSPARRRAVASLAKKFSFPVIEDNAFADLNIIGDVPLSLASYAPGEAVLTLSSMNKLFWQGLRVGWIRAPEALITRLGRLKVIADLGTGSLTQAVALQLLKHVDEVKAIRHQQLQDQLNLVTTLLQEYLPDWMWTTPSGGFFLWVCLPFGSASEFAQIALRFAVVVTPGTVMSVDDSHHQYLRLPFLLPSDALEKGIQRLAQAWNVYTQLAREKPDSLNAIF</sequence>
<protein>
    <submittedName>
        <fullName evidence="7">GntR family transcriptional regulator</fullName>
    </submittedName>
</protein>
<evidence type="ECO:0000256" key="5">
    <source>
        <dbReference type="ARBA" id="ARBA00023163"/>
    </source>
</evidence>
<evidence type="ECO:0000313" key="8">
    <source>
        <dbReference type="Proteomes" id="UP000635565"/>
    </source>
</evidence>
<dbReference type="Proteomes" id="UP000635565">
    <property type="component" value="Unassembled WGS sequence"/>
</dbReference>
<dbReference type="RefSeq" id="WP_201366096.1">
    <property type="nucleotide sequence ID" value="NZ_BNJJ01000025.1"/>
</dbReference>
<evidence type="ECO:0000256" key="1">
    <source>
        <dbReference type="ARBA" id="ARBA00005384"/>
    </source>
</evidence>
<dbReference type="InterPro" id="IPR015421">
    <property type="entry name" value="PyrdxlP-dep_Trfase_major"/>
</dbReference>
<dbReference type="PANTHER" id="PTHR46577">
    <property type="entry name" value="HTH-TYPE TRANSCRIPTIONAL REGULATORY PROTEIN GABR"/>
    <property type="match status" value="1"/>
</dbReference>
<reference evidence="7 8" key="1">
    <citation type="journal article" date="2021" name="Int. J. Syst. Evol. Microbiol.">
        <title>Reticulibacter mediterranei gen. nov., sp. nov., within the new family Reticulibacteraceae fam. nov., and Ktedonospora formicarum gen. nov., sp. nov., Ktedonobacter robiniae sp. nov., Dictyobacter formicarum sp. nov. and Dictyobacter arantiisoli sp. nov., belonging to the class Ktedonobacteria.</title>
        <authorList>
            <person name="Yabe S."/>
            <person name="Zheng Y."/>
            <person name="Wang C.M."/>
            <person name="Sakai Y."/>
            <person name="Abe K."/>
            <person name="Yokota A."/>
            <person name="Donadio S."/>
            <person name="Cavaletti L."/>
            <person name="Monciardini P."/>
        </authorList>
    </citation>
    <scope>NUCLEOTIDE SEQUENCE [LARGE SCALE GENOMIC DNA]</scope>
    <source>
        <strain evidence="7 8">SOSP1-9</strain>
    </source>
</reference>
<dbReference type="PROSITE" id="PS50949">
    <property type="entry name" value="HTH_GNTR"/>
    <property type="match status" value="1"/>
</dbReference>
<dbReference type="InterPro" id="IPR000524">
    <property type="entry name" value="Tscrpt_reg_HTH_GntR"/>
</dbReference>
<dbReference type="SMART" id="SM00345">
    <property type="entry name" value="HTH_GNTR"/>
    <property type="match status" value="1"/>
</dbReference>
<dbReference type="Gene3D" id="3.90.1150.10">
    <property type="entry name" value="Aspartate Aminotransferase, domain 1"/>
    <property type="match status" value="1"/>
</dbReference>
<evidence type="ECO:0000256" key="2">
    <source>
        <dbReference type="ARBA" id="ARBA00022898"/>
    </source>
</evidence>
<evidence type="ECO:0000256" key="4">
    <source>
        <dbReference type="ARBA" id="ARBA00023125"/>
    </source>
</evidence>
<dbReference type="Pfam" id="PF00155">
    <property type="entry name" value="Aminotran_1_2"/>
    <property type="match status" value="1"/>
</dbReference>
<dbReference type="InterPro" id="IPR015422">
    <property type="entry name" value="PyrdxlP-dep_Trfase_small"/>
</dbReference>
<comment type="caution">
    <text evidence="7">The sequence shown here is derived from an EMBL/GenBank/DDBJ whole genome shotgun (WGS) entry which is preliminary data.</text>
</comment>
<comment type="similarity">
    <text evidence="1">In the C-terminal section; belongs to the class-I pyridoxal-phosphate-dependent aminotransferase family.</text>
</comment>
<dbReference type="PANTHER" id="PTHR46577:SF1">
    <property type="entry name" value="HTH-TYPE TRANSCRIPTIONAL REGULATORY PROTEIN GABR"/>
    <property type="match status" value="1"/>
</dbReference>
<keyword evidence="3" id="KW-0805">Transcription regulation</keyword>
<dbReference type="InterPro" id="IPR036388">
    <property type="entry name" value="WH-like_DNA-bd_sf"/>
</dbReference>
<dbReference type="CDD" id="cd00609">
    <property type="entry name" value="AAT_like"/>
    <property type="match status" value="1"/>
</dbReference>
<evidence type="ECO:0000259" key="6">
    <source>
        <dbReference type="PROSITE" id="PS50949"/>
    </source>
</evidence>